<organism evidence="1 2">
    <name type="scientific">Parasutterella muris</name>
    <dbReference type="NCBI Taxonomy" id="2565572"/>
    <lineage>
        <taxon>Bacteria</taxon>
        <taxon>Pseudomonadati</taxon>
        <taxon>Pseudomonadota</taxon>
        <taxon>Betaproteobacteria</taxon>
        <taxon>Burkholderiales</taxon>
        <taxon>Sutterellaceae</taxon>
        <taxon>Parasutterella</taxon>
    </lineage>
</organism>
<keyword evidence="2" id="KW-1185">Reference proteome</keyword>
<evidence type="ECO:0000313" key="1">
    <source>
        <dbReference type="EMBL" id="MVX57939.1"/>
    </source>
</evidence>
<name>A0A6L6YM16_9BURK</name>
<evidence type="ECO:0008006" key="3">
    <source>
        <dbReference type="Google" id="ProtNLM"/>
    </source>
</evidence>
<dbReference type="Proteomes" id="UP000472580">
    <property type="component" value="Unassembled WGS sequence"/>
</dbReference>
<dbReference type="AlphaFoldDB" id="A0A6L6YM16"/>
<evidence type="ECO:0000313" key="2">
    <source>
        <dbReference type="Proteomes" id="UP000472580"/>
    </source>
</evidence>
<comment type="caution">
    <text evidence="1">The sequence shown here is derived from an EMBL/GenBank/DDBJ whole genome shotgun (WGS) entry which is preliminary data.</text>
</comment>
<dbReference type="SUPFAM" id="SSF53850">
    <property type="entry name" value="Periplasmic binding protein-like II"/>
    <property type="match status" value="1"/>
</dbReference>
<dbReference type="EMBL" id="WSRP01000062">
    <property type="protein sequence ID" value="MVX57939.1"/>
    <property type="molecule type" value="Genomic_DNA"/>
</dbReference>
<protein>
    <recommendedName>
        <fullName evidence="3">LysR substrate-binding domain-containing protein</fullName>
    </recommendedName>
</protein>
<sequence>MLLPKLFSIEFASQRTAIPFLSYEEDSYDRRKTQKILRLLSMPSSVSYQLENTRALASAVSNGLGWTIVPLMSLWSVRECFDRLNFFPVEGVHEVKRLGIGVRSPQSDVSISCQ</sequence>
<accession>A0A6L6YM16</accession>
<proteinExistence type="predicted"/>
<dbReference type="Gene3D" id="3.40.190.10">
    <property type="entry name" value="Periplasmic binding protein-like II"/>
    <property type="match status" value="1"/>
</dbReference>
<gene>
    <name evidence="1" type="ORF">E5987_12195</name>
</gene>
<reference evidence="1 2" key="1">
    <citation type="submission" date="2019-12" db="EMBL/GenBank/DDBJ databases">
        <title>Microbes associate with the intestines of laboratory mice.</title>
        <authorList>
            <person name="Navarre W."/>
            <person name="Wong E."/>
        </authorList>
    </citation>
    <scope>NUCLEOTIDE SEQUENCE [LARGE SCALE GENOMIC DNA]</scope>
    <source>
        <strain evidence="1 2">NM82_D38</strain>
    </source>
</reference>